<dbReference type="InterPro" id="IPR021109">
    <property type="entry name" value="Peptidase_aspartic_dom_sf"/>
</dbReference>
<evidence type="ECO:0000313" key="5">
    <source>
        <dbReference type="Proteomes" id="UP000230069"/>
    </source>
</evidence>
<dbReference type="AlphaFoldDB" id="A0A2G5EG77"/>
<organism evidence="4 5">
    <name type="scientific">Aquilegia coerulea</name>
    <name type="common">Rocky mountain columbine</name>
    <dbReference type="NCBI Taxonomy" id="218851"/>
    <lineage>
        <taxon>Eukaryota</taxon>
        <taxon>Viridiplantae</taxon>
        <taxon>Streptophyta</taxon>
        <taxon>Embryophyta</taxon>
        <taxon>Tracheophyta</taxon>
        <taxon>Spermatophyta</taxon>
        <taxon>Magnoliopsida</taxon>
        <taxon>Ranunculales</taxon>
        <taxon>Ranunculaceae</taxon>
        <taxon>Thalictroideae</taxon>
        <taxon>Aquilegia</taxon>
    </lineage>
</organism>
<protein>
    <recommendedName>
        <fullName evidence="3">Peptidase A1 domain-containing protein</fullName>
    </recommendedName>
</protein>
<dbReference type="InterPro" id="IPR051708">
    <property type="entry name" value="Plant_Aspart_Prot_A1"/>
</dbReference>
<evidence type="ECO:0000256" key="2">
    <source>
        <dbReference type="ARBA" id="ARBA00022801"/>
    </source>
</evidence>
<evidence type="ECO:0000259" key="3">
    <source>
        <dbReference type="PROSITE" id="PS51767"/>
    </source>
</evidence>
<evidence type="ECO:0000313" key="4">
    <source>
        <dbReference type="EMBL" id="PIA54587.1"/>
    </source>
</evidence>
<dbReference type="InParanoid" id="A0A2G5EG77"/>
<reference evidence="4 5" key="1">
    <citation type="submission" date="2017-09" db="EMBL/GenBank/DDBJ databases">
        <title>WGS assembly of Aquilegia coerulea Goldsmith.</title>
        <authorList>
            <person name="Hodges S."/>
            <person name="Kramer E."/>
            <person name="Nordborg M."/>
            <person name="Tomkins J."/>
            <person name="Borevitz J."/>
            <person name="Derieg N."/>
            <person name="Yan J."/>
            <person name="Mihaltcheva S."/>
            <person name="Hayes R.D."/>
            <person name="Rokhsar D."/>
        </authorList>
    </citation>
    <scope>NUCLEOTIDE SEQUENCE [LARGE SCALE GENOMIC DNA]</scope>
    <source>
        <strain evidence="5">cv. Goldsmith</strain>
    </source>
</reference>
<sequence>MPLIQNPSRPSFYYFFLKELRLEVHAYLLKNLHLHSKKLEVVLWWVDYRFWYHHYIFGRSAFKLVKKAFKNQINLPLADGDSTGLDLCFSLPSDTSEIGVPKLLFHLESADLDLPADNYMIADSTMGLMCLAMVGSNGMSIIGNDEQQNILVLHDLEKQTMSFLCSTLQHNNLKYFLYHL</sequence>
<dbReference type="InterPro" id="IPR032799">
    <property type="entry name" value="TAXi_C"/>
</dbReference>
<dbReference type="Proteomes" id="UP000230069">
    <property type="component" value="Unassembled WGS sequence"/>
</dbReference>
<dbReference type="Pfam" id="PF14541">
    <property type="entry name" value="TAXi_C"/>
    <property type="match status" value="1"/>
</dbReference>
<dbReference type="Gene3D" id="2.40.70.10">
    <property type="entry name" value="Acid Proteases"/>
    <property type="match status" value="1"/>
</dbReference>
<dbReference type="STRING" id="218851.A0A2G5EG77"/>
<name>A0A2G5EG77_AQUCA</name>
<dbReference type="GO" id="GO:0005576">
    <property type="term" value="C:extracellular region"/>
    <property type="evidence" value="ECO:0007669"/>
    <property type="project" value="TreeGrafter"/>
</dbReference>
<proteinExistence type="predicted"/>
<accession>A0A2G5EG77</accession>
<dbReference type="InterPro" id="IPR033121">
    <property type="entry name" value="PEPTIDASE_A1"/>
</dbReference>
<feature type="domain" description="Peptidase A1" evidence="3">
    <location>
        <begin position="1"/>
        <end position="164"/>
    </location>
</feature>
<keyword evidence="1" id="KW-0645">Protease</keyword>
<dbReference type="EMBL" id="KZ305026">
    <property type="protein sequence ID" value="PIA54587.1"/>
    <property type="molecule type" value="Genomic_DNA"/>
</dbReference>
<dbReference type="PROSITE" id="PS51767">
    <property type="entry name" value="PEPTIDASE_A1"/>
    <property type="match status" value="1"/>
</dbReference>
<dbReference type="PANTHER" id="PTHR47967:SF23">
    <property type="entry name" value="OS04G0448300 PROTEIN"/>
    <property type="match status" value="1"/>
</dbReference>
<dbReference type="GO" id="GO:0008233">
    <property type="term" value="F:peptidase activity"/>
    <property type="evidence" value="ECO:0007669"/>
    <property type="project" value="UniProtKB-KW"/>
</dbReference>
<gene>
    <name evidence="4" type="ORF">AQUCO_00900865v1</name>
</gene>
<dbReference type="GO" id="GO:0006508">
    <property type="term" value="P:proteolysis"/>
    <property type="evidence" value="ECO:0007669"/>
    <property type="project" value="UniProtKB-KW"/>
</dbReference>
<evidence type="ECO:0000256" key="1">
    <source>
        <dbReference type="ARBA" id="ARBA00022670"/>
    </source>
</evidence>
<keyword evidence="5" id="KW-1185">Reference proteome</keyword>
<dbReference type="OrthoDB" id="1707366at2759"/>
<dbReference type="SUPFAM" id="SSF50630">
    <property type="entry name" value="Acid proteases"/>
    <property type="match status" value="1"/>
</dbReference>
<keyword evidence="2" id="KW-0378">Hydrolase</keyword>
<dbReference type="PANTHER" id="PTHR47967">
    <property type="entry name" value="OS07G0603500 PROTEIN-RELATED"/>
    <property type="match status" value="1"/>
</dbReference>